<dbReference type="PIRSF" id="PIRSF008292">
    <property type="entry name" value="UCP008292"/>
    <property type="match status" value="1"/>
</dbReference>
<dbReference type="Proteomes" id="UP000035352">
    <property type="component" value="Chromosome"/>
</dbReference>
<dbReference type="InterPro" id="IPR016538">
    <property type="entry name" value="UCP008292"/>
</dbReference>
<dbReference type="GO" id="GO:0008758">
    <property type="term" value="F:UDP-2,3-diacylglucosamine hydrolase activity"/>
    <property type="evidence" value="ECO:0007669"/>
    <property type="project" value="TreeGrafter"/>
</dbReference>
<dbReference type="InterPro" id="IPR051158">
    <property type="entry name" value="Metallophosphoesterase_sf"/>
</dbReference>
<dbReference type="GO" id="GO:0009245">
    <property type="term" value="P:lipid A biosynthetic process"/>
    <property type="evidence" value="ECO:0007669"/>
    <property type="project" value="TreeGrafter"/>
</dbReference>
<dbReference type="EMBL" id="CP011371">
    <property type="protein sequence ID" value="AKJ27353.1"/>
    <property type="molecule type" value="Genomic_DNA"/>
</dbReference>
<keyword evidence="2" id="KW-0378">Hydrolase</keyword>
<dbReference type="InterPro" id="IPR004843">
    <property type="entry name" value="Calcineurin-like_PHP"/>
</dbReference>
<dbReference type="KEGG" id="pbh:AAW51_0662"/>
<evidence type="ECO:0000313" key="5">
    <source>
        <dbReference type="Proteomes" id="UP000035352"/>
    </source>
</evidence>
<gene>
    <name evidence="4" type="ORF">AAW51_0662</name>
</gene>
<keyword evidence="1" id="KW-0479">Metal-binding</keyword>
<name>A0A0G3BHA7_9BURK</name>
<evidence type="ECO:0000256" key="2">
    <source>
        <dbReference type="ARBA" id="ARBA00022801"/>
    </source>
</evidence>
<evidence type="ECO:0000256" key="1">
    <source>
        <dbReference type="ARBA" id="ARBA00022723"/>
    </source>
</evidence>
<dbReference type="RefSeq" id="WP_047193474.1">
    <property type="nucleotide sequence ID" value="NZ_CP011371.1"/>
</dbReference>
<accession>A0A0G3BHA7</accession>
<organism evidence="4 5">
    <name type="scientific">Caldimonas brevitalea</name>
    <dbReference type="NCBI Taxonomy" id="413882"/>
    <lineage>
        <taxon>Bacteria</taxon>
        <taxon>Pseudomonadati</taxon>
        <taxon>Pseudomonadota</taxon>
        <taxon>Betaproteobacteria</taxon>
        <taxon>Burkholderiales</taxon>
        <taxon>Sphaerotilaceae</taxon>
        <taxon>Caldimonas</taxon>
    </lineage>
</organism>
<dbReference type="PANTHER" id="PTHR31302:SF31">
    <property type="entry name" value="PHOSPHODIESTERASE YAEI"/>
    <property type="match status" value="1"/>
</dbReference>
<evidence type="ECO:0000259" key="3">
    <source>
        <dbReference type="Pfam" id="PF00149"/>
    </source>
</evidence>
<sequence length="252" mass="26944">MVSQGKVRFAAVGDLHCTKESAGTLREFFAHASEAADALLLCGDLTDYGLVDEAKVLAAELATVSVPIIAVLGNHDFEAGRPDDVRKVLHDAGVKVLDGEACEVHGVGIAGVKGFAGGYGRGALGPWGEAVIKQFVNEAIQEALKLESALAKLRTPQRIAMLHYSPIEATVKGEPVEIFPFLGTSRLEEPLIRYPVAAVFHGHAHRGYPEGKTVNGIPVYNVAMPLLRRTFPDRPPFCLIDVPQEEAQTSAA</sequence>
<evidence type="ECO:0000313" key="4">
    <source>
        <dbReference type="EMBL" id="AKJ27353.1"/>
    </source>
</evidence>
<dbReference type="GO" id="GO:0016020">
    <property type="term" value="C:membrane"/>
    <property type="evidence" value="ECO:0007669"/>
    <property type="project" value="GOC"/>
</dbReference>
<feature type="domain" description="Calcineurin-like phosphoesterase" evidence="3">
    <location>
        <begin position="8"/>
        <end position="206"/>
    </location>
</feature>
<dbReference type="InterPro" id="IPR029052">
    <property type="entry name" value="Metallo-depent_PP-like"/>
</dbReference>
<dbReference type="PANTHER" id="PTHR31302">
    <property type="entry name" value="TRANSMEMBRANE PROTEIN WITH METALLOPHOSPHOESTERASE DOMAIN-RELATED"/>
    <property type="match status" value="1"/>
</dbReference>
<dbReference type="SUPFAM" id="SSF56300">
    <property type="entry name" value="Metallo-dependent phosphatases"/>
    <property type="match status" value="1"/>
</dbReference>
<dbReference type="Pfam" id="PF00149">
    <property type="entry name" value="Metallophos"/>
    <property type="match status" value="1"/>
</dbReference>
<dbReference type="STRING" id="413882.AAW51_0662"/>
<dbReference type="PATRIC" id="fig|413882.6.peg.701"/>
<protein>
    <submittedName>
        <fullName evidence="4">Metallophosphoesterase</fullName>
    </submittedName>
</protein>
<dbReference type="GO" id="GO:0046872">
    <property type="term" value="F:metal ion binding"/>
    <property type="evidence" value="ECO:0007669"/>
    <property type="project" value="UniProtKB-KW"/>
</dbReference>
<dbReference type="AlphaFoldDB" id="A0A0G3BHA7"/>
<proteinExistence type="predicted"/>
<dbReference type="Gene3D" id="3.60.21.10">
    <property type="match status" value="1"/>
</dbReference>
<reference evidence="4 5" key="1">
    <citation type="submission" date="2015-05" db="EMBL/GenBank/DDBJ databases">
        <authorList>
            <person name="Tang B."/>
            <person name="Yu Y."/>
        </authorList>
    </citation>
    <scope>NUCLEOTIDE SEQUENCE [LARGE SCALE GENOMIC DNA]</scope>
    <source>
        <strain evidence="4 5">DSM 7029</strain>
    </source>
</reference>
<dbReference type="OrthoDB" id="9783437at2"/>
<keyword evidence="5" id="KW-1185">Reference proteome</keyword>